<dbReference type="Pfam" id="PF06693">
    <property type="entry name" value="DUF1190"/>
    <property type="match status" value="1"/>
</dbReference>
<feature type="compositionally biased region" description="Gly residues" evidence="1">
    <location>
        <begin position="176"/>
        <end position="185"/>
    </location>
</feature>
<dbReference type="EMBL" id="UOFQ01000035">
    <property type="protein sequence ID" value="VAW86149.1"/>
    <property type="molecule type" value="Genomic_DNA"/>
</dbReference>
<evidence type="ECO:0008006" key="3">
    <source>
        <dbReference type="Google" id="ProtNLM"/>
    </source>
</evidence>
<accession>A0A3B0ZIM8</accession>
<proteinExistence type="predicted"/>
<evidence type="ECO:0000256" key="1">
    <source>
        <dbReference type="SAM" id="MobiDB-lite"/>
    </source>
</evidence>
<gene>
    <name evidence="2" type="ORF">MNBD_GAMMA17-113</name>
</gene>
<sequence>MKRSKKLTLAVMGLAPIALTACSEKPVDMLVYKTLSECSSDVYYNEKECKTEFDKAAKTHRSAAPKYKNLSACESDFGRNSCNSMGSLYLPMIAAYMLAVPNINRSGGYYGGGYGQPLYRTRSGGGGYRTGDNYEIGKSTKSGKVSTVPSKTKKPSIKTRTVSRGGFGSQAAARGSWGGGRTFGG</sequence>
<dbReference type="PROSITE" id="PS51257">
    <property type="entry name" value="PROKAR_LIPOPROTEIN"/>
    <property type="match status" value="1"/>
</dbReference>
<dbReference type="AlphaFoldDB" id="A0A3B0ZIM8"/>
<organism evidence="2">
    <name type="scientific">hydrothermal vent metagenome</name>
    <dbReference type="NCBI Taxonomy" id="652676"/>
    <lineage>
        <taxon>unclassified sequences</taxon>
        <taxon>metagenomes</taxon>
        <taxon>ecological metagenomes</taxon>
    </lineage>
</organism>
<protein>
    <recommendedName>
        <fullName evidence="3">Lipoprotein</fullName>
    </recommendedName>
</protein>
<evidence type="ECO:0000313" key="2">
    <source>
        <dbReference type="EMBL" id="VAW86149.1"/>
    </source>
</evidence>
<dbReference type="InterPro" id="IPR009576">
    <property type="entry name" value="Biofilm_formation_YgiB"/>
</dbReference>
<feature type="region of interest" description="Disordered" evidence="1">
    <location>
        <begin position="132"/>
        <end position="185"/>
    </location>
</feature>
<name>A0A3B0ZIM8_9ZZZZ</name>
<feature type="compositionally biased region" description="Polar residues" evidence="1">
    <location>
        <begin position="139"/>
        <end position="150"/>
    </location>
</feature>
<reference evidence="2" key="1">
    <citation type="submission" date="2018-06" db="EMBL/GenBank/DDBJ databases">
        <authorList>
            <person name="Zhirakovskaya E."/>
        </authorList>
    </citation>
    <scope>NUCLEOTIDE SEQUENCE</scope>
</reference>